<feature type="domain" description="LidA long coiled-coil" evidence="2">
    <location>
        <begin position="263"/>
        <end position="449"/>
    </location>
</feature>
<name>A0ABY0CIL4_9GAMM</name>
<accession>A0ABY0CIL4</accession>
<feature type="coiled-coil region" evidence="1">
    <location>
        <begin position="149"/>
        <end position="278"/>
    </location>
</feature>
<organism evidence="3 4">
    <name type="scientific">Legionella qingyii</name>
    <dbReference type="NCBI Taxonomy" id="2184757"/>
    <lineage>
        <taxon>Bacteria</taxon>
        <taxon>Pseudomonadati</taxon>
        <taxon>Pseudomonadota</taxon>
        <taxon>Gammaproteobacteria</taxon>
        <taxon>Legionellales</taxon>
        <taxon>Legionellaceae</taxon>
        <taxon>Legionella</taxon>
    </lineage>
</organism>
<keyword evidence="4" id="KW-1185">Reference proteome</keyword>
<evidence type="ECO:0000256" key="1">
    <source>
        <dbReference type="SAM" id="Coils"/>
    </source>
</evidence>
<gene>
    <name evidence="3" type="ORF">ELY20_08870</name>
</gene>
<dbReference type="Gene3D" id="6.10.140.2010">
    <property type="match status" value="1"/>
</dbReference>
<evidence type="ECO:0000313" key="3">
    <source>
        <dbReference type="EMBL" id="RUR22824.1"/>
    </source>
</evidence>
<evidence type="ECO:0000259" key="2">
    <source>
        <dbReference type="Pfam" id="PF18641"/>
    </source>
</evidence>
<protein>
    <recommendedName>
        <fullName evidence="2">LidA long coiled-coil domain-containing protein</fullName>
    </recommendedName>
</protein>
<dbReference type="EMBL" id="RZGX01000010">
    <property type="protein sequence ID" value="RUR22824.1"/>
    <property type="molecule type" value="Genomic_DNA"/>
</dbReference>
<dbReference type="InterPro" id="IPR041463">
    <property type="entry name" value="LidA_long_CC"/>
</dbReference>
<reference evidence="3 4" key="1">
    <citation type="submission" date="2018-12" db="EMBL/GenBank/DDBJ databases">
        <title>Legionella sp,whole genome shotgun sequence.</title>
        <authorList>
            <person name="Wu H."/>
        </authorList>
    </citation>
    <scope>NUCLEOTIDE SEQUENCE [LARGE SCALE GENOMIC DNA]</scope>
    <source>
        <strain evidence="4">km489</strain>
    </source>
</reference>
<dbReference type="RefSeq" id="WP_126955686.1">
    <property type="nucleotide sequence ID" value="NZ_RZGW01000022.1"/>
</dbReference>
<proteinExistence type="predicted"/>
<comment type="caution">
    <text evidence="3">The sequence shown here is derived from an EMBL/GenBank/DDBJ whole genome shotgun (WGS) entry which is preliminary data.</text>
</comment>
<keyword evidence="1" id="KW-0175">Coiled coil</keyword>
<dbReference type="Pfam" id="PF18641">
    <property type="entry name" value="LidA_Long_CC"/>
    <property type="match status" value="1"/>
</dbReference>
<evidence type="ECO:0000313" key="4">
    <source>
        <dbReference type="Proteomes" id="UP000287374"/>
    </source>
</evidence>
<sequence length="567" mass="65476">MPNSAQSVSMTLNSSQLEQWFATIERDNAPNTSETNPHLATQFLARFGLREAKQVVEFLKTTGGNETINMIAQELMKEEAKAQLIRESTADEMLRQQRLLFLLMTLISKNKAHVEHVNEMTQEQIDKQLKETKAEAKKNSLIEMHIADANMRANEILKLDKELKKLESELTNLEQELQELEEEWLEIEEINADISDYLEELNEFLQIPLLIDQPIAEYITHANKQVTSLSAELETLRALQTAQAPTASNVDRVQETTVHRLDKRMQHLEKRLALFQSQLEQPPQTREELYQQLIDRVKARLNEQVASNEEIQLPTHRAGQIEGLRLQERGFSQALQFIRKEKILLNSQLEPVNDFSQAQFIIDPSQKARYRRYGDSYAVFSENMDPDHASEKDLLQAKLNYEKLKPDICTVTFFHNNRKQNQTEMFRTRSQNCQSRLQDLMSRIDSHQEKQIQLIKSPTPLAMALKPQPKLIISKLEPKSSYSLMLKSLVPTHAPAPRPEDIIKARNALEAVVKPERKRELKQLISEVRPGEIMAPDARLGWLHRVKKLIPDLPVPELDSSLKYPKK</sequence>
<dbReference type="Proteomes" id="UP000287374">
    <property type="component" value="Unassembled WGS sequence"/>
</dbReference>